<gene>
    <name evidence="1" type="ORF">HPB50_017671</name>
</gene>
<evidence type="ECO:0000313" key="1">
    <source>
        <dbReference type="EMBL" id="KAH6933705.1"/>
    </source>
</evidence>
<organism evidence="1 2">
    <name type="scientific">Hyalomma asiaticum</name>
    <name type="common">Tick</name>
    <dbReference type="NCBI Taxonomy" id="266040"/>
    <lineage>
        <taxon>Eukaryota</taxon>
        <taxon>Metazoa</taxon>
        <taxon>Ecdysozoa</taxon>
        <taxon>Arthropoda</taxon>
        <taxon>Chelicerata</taxon>
        <taxon>Arachnida</taxon>
        <taxon>Acari</taxon>
        <taxon>Parasitiformes</taxon>
        <taxon>Ixodida</taxon>
        <taxon>Ixodoidea</taxon>
        <taxon>Ixodidae</taxon>
        <taxon>Hyalomminae</taxon>
        <taxon>Hyalomma</taxon>
    </lineage>
</organism>
<protein>
    <submittedName>
        <fullName evidence="1">Uncharacterized protein</fullName>
    </submittedName>
</protein>
<reference evidence="1" key="1">
    <citation type="submission" date="2020-05" db="EMBL/GenBank/DDBJ databases">
        <title>Large-scale comparative analyses of tick genomes elucidate their genetic diversity and vector capacities.</title>
        <authorList>
            <person name="Jia N."/>
            <person name="Wang J."/>
            <person name="Shi W."/>
            <person name="Du L."/>
            <person name="Sun Y."/>
            <person name="Zhan W."/>
            <person name="Jiang J."/>
            <person name="Wang Q."/>
            <person name="Zhang B."/>
            <person name="Ji P."/>
            <person name="Sakyi L.B."/>
            <person name="Cui X."/>
            <person name="Yuan T."/>
            <person name="Jiang B."/>
            <person name="Yang W."/>
            <person name="Lam T.T.-Y."/>
            <person name="Chang Q."/>
            <person name="Ding S."/>
            <person name="Wang X."/>
            <person name="Zhu J."/>
            <person name="Ruan X."/>
            <person name="Zhao L."/>
            <person name="Wei J."/>
            <person name="Que T."/>
            <person name="Du C."/>
            <person name="Cheng J."/>
            <person name="Dai P."/>
            <person name="Han X."/>
            <person name="Huang E."/>
            <person name="Gao Y."/>
            <person name="Liu J."/>
            <person name="Shao H."/>
            <person name="Ye R."/>
            <person name="Li L."/>
            <person name="Wei W."/>
            <person name="Wang X."/>
            <person name="Wang C."/>
            <person name="Yang T."/>
            <person name="Huo Q."/>
            <person name="Li W."/>
            <person name="Guo W."/>
            <person name="Chen H."/>
            <person name="Zhou L."/>
            <person name="Ni X."/>
            <person name="Tian J."/>
            <person name="Zhou Y."/>
            <person name="Sheng Y."/>
            <person name="Liu T."/>
            <person name="Pan Y."/>
            <person name="Xia L."/>
            <person name="Li J."/>
            <person name="Zhao F."/>
            <person name="Cao W."/>
        </authorList>
    </citation>
    <scope>NUCLEOTIDE SEQUENCE</scope>
    <source>
        <strain evidence="1">Hyas-2018</strain>
    </source>
</reference>
<dbReference type="Proteomes" id="UP000821845">
    <property type="component" value="Chromosome 4"/>
</dbReference>
<keyword evidence="2" id="KW-1185">Reference proteome</keyword>
<sequence>MSLVHAASRLERGFTRLGTEGLNSPSTRRSGLRILSAANMIRVCHWLPAVLAVSALAKEQQRSPYDSQRPMSASDAARRFDLTNEEQRCYEQQQFTNIEVEMLKAIDEQLRNGEIARVKSRDPSTLTQTDREMFRERIYNAIIRALCTFAGATPPDKAVSSSSRGAVPQLLLWGWMRPSCERHLPRPSTVAVAPEAYYGGVGQSDSALPTWAAVSDQ</sequence>
<proteinExistence type="predicted"/>
<comment type="caution">
    <text evidence="1">The sequence shown here is derived from an EMBL/GenBank/DDBJ whole genome shotgun (WGS) entry which is preliminary data.</text>
</comment>
<accession>A0ACB7SGG8</accession>
<name>A0ACB7SGG8_HYAAI</name>
<evidence type="ECO:0000313" key="2">
    <source>
        <dbReference type="Proteomes" id="UP000821845"/>
    </source>
</evidence>
<dbReference type="EMBL" id="CM023484">
    <property type="protein sequence ID" value="KAH6933705.1"/>
    <property type="molecule type" value="Genomic_DNA"/>
</dbReference>